<keyword evidence="9" id="KW-1185">Reference proteome</keyword>
<dbReference type="Gene3D" id="3.40.50.300">
    <property type="entry name" value="P-loop containing nucleotide triphosphate hydrolases"/>
    <property type="match status" value="1"/>
</dbReference>
<accession>A0ABN6V318</accession>
<evidence type="ECO:0000313" key="9">
    <source>
        <dbReference type="Proteomes" id="UP001242010"/>
    </source>
</evidence>
<evidence type="ECO:0000256" key="2">
    <source>
        <dbReference type="ARBA" id="ARBA00022840"/>
    </source>
</evidence>
<keyword evidence="4" id="KW-0238">DNA-binding</keyword>
<evidence type="ECO:0000256" key="3">
    <source>
        <dbReference type="ARBA" id="ARBA00023015"/>
    </source>
</evidence>
<gene>
    <name evidence="8" type="ORF">GETHOR_28390</name>
</gene>
<dbReference type="PROSITE" id="PS00675">
    <property type="entry name" value="SIGMA54_INTERACT_1"/>
    <property type="match status" value="1"/>
</dbReference>
<evidence type="ECO:0000256" key="1">
    <source>
        <dbReference type="ARBA" id="ARBA00022741"/>
    </source>
</evidence>
<organism evidence="8 9">
    <name type="scientific">Geothrix oryzae</name>
    <dbReference type="NCBI Taxonomy" id="2927975"/>
    <lineage>
        <taxon>Bacteria</taxon>
        <taxon>Pseudomonadati</taxon>
        <taxon>Acidobacteriota</taxon>
        <taxon>Holophagae</taxon>
        <taxon>Holophagales</taxon>
        <taxon>Holophagaceae</taxon>
        <taxon>Geothrix</taxon>
    </lineage>
</organism>
<dbReference type="InterPro" id="IPR003593">
    <property type="entry name" value="AAA+_ATPase"/>
</dbReference>
<dbReference type="InterPro" id="IPR025944">
    <property type="entry name" value="Sigma_54_int_dom_CS"/>
</dbReference>
<keyword evidence="1" id="KW-0547">Nucleotide-binding</keyword>
<dbReference type="SMART" id="SM00382">
    <property type="entry name" value="AAA"/>
    <property type="match status" value="1"/>
</dbReference>
<dbReference type="Proteomes" id="UP001242010">
    <property type="component" value="Chromosome"/>
</dbReference>
<dbReference type="PRINTS" id="PR01590">
    <property type="entry name" value="HTHFIS"/>
</dbReference>
<dbReference type="Pfam" id="PF00158">
    <property type="entry name" value="Sigma54_activat"/>
    <property type="match status" value="1"/>
</dbReference>
<proteinExistence type="predicted"/>
<dbReference type="PANTHER" id="PTHR32071">
    <property type="entry name" value="TRANSCRIPTIONAL REGULATORY PROTEIN"/>
    <property type="match status" value="1"/>
</dbReference>
<keyword evidence="2" id="KW-0067">ATP-binding</keyword>
<dbReference type="Gene3D" id="1.10.8.60">
    <property type="match status" value="1"/>
</dbReference>
<keyword evidence="5" id="KW-0804">Transcription</keyword>
<name>A0ABN6V318_9BACT</name>
<protein>
    <recommendedName>
        <fullName evidence="7">Sigma-54 factor interaction domain-containing protein</fullName>
    </recommendedName>
</protein>
<dbReference type="PROSITE" id="PS00676">
    <property type="entry name" value="SIGMA54_INTERACT_2"/>
    <property type="match status" value="1"/>
</dbReference>
<dbReference type="InterPro" id="IPR025943">
    <property type="entry name" value="Sigma_54_int_dom_ATP-bd_2"/>
</dbReference>
<dbReference type="CDD" id="cd00009">
    <property type="entry name" value="AAA"/>
    <property type="match status" value="1"/>
</dbReference>
<dbReference type="InterPro" id="IPR027417">
    <property type="entry name" value="P-loop_NTPase"/>
</dbReference>
<dbReference type="Pfam" id="PF25601">
    <property type="entry name" value="AAA_lid_14"/>
    <property type="match status" value="1"/>
</dbReference>
<dbReference type="InterPro" id="IPR025662">
    <property type="entry name" value="Sigma_54_int_dom_ATP-bd_1"/>
</dbReference>
<evidence type="ECO:0000256" key="6">
    <source>
        <dbReference type="SAM" id="MobiDB-lite"/>
    </source>
</evidence>
<dbReference type="SUPFAM" id="SSF46689">
    <property type="entry name" value="Homeodomain-like"/>
    <property type="match status" value="1"/>
</dbReference>
<feature type="domain" description="Sigma-54 factor interaction" evidence="7">
    <location>
        <begin position="131"/>
        <end position="360"/>
    </location>
</feature>
<reference evidence="9" key="1">
    <citation type="journal article" date="2023" name="Int. J. Syst. Evol. Microbiol.">
        <title>Mesoterricola silvestris gen. nov., sp. nov., Mesoterricola sediminis sp. nov., Geothrix oryzae sp. nov., Geothrix edaphica sp. nov., Geothrix rubra sp. nov., and Geothrix limicola sp. nov., six novel members of Acidobacteriota isolated from soils.</title>
        <authorList>
            <person name="Itoh H."/>
            <person name="Sugisawa Y."/>
            <person name="Mise K."/>
            <person name="Xu Z."/>
            <person name="Kuniyasu M."/>
            <person name="Ushijima N."/>
            <person name="Kawano K."/>
            <person name="Kobayashi E."/>
            <person name="Shiratori Y."/>
            <person name="Masuda Y."/>
            <person name="Senoo K."/>
        </authorList>
    </citation>
    <scope>NUCLEOTIDE SEQUENCE [LARGE SCALE GENOMIC DNA]</scope>
    <source>
        <strain evidence="9">Red222</strain>
    </source>
</reference>
<evidence type="ECO:0000256" key="4">
    <source>
        <dbReference type="ARBA" id="ARBA00023125"/>
    </source>
</evidence>
<dbReference type="InterPro" id="IPR002078">
    <property type="entry name" value="Sigma_54_int"/>
</dbReference>
<evidence type="ECO:0000313" key="8">
    <source>
        <dbReference type="EMBL" id="BDU70738.1"/>
    </source>
</evidence>
<dbReference type="PROSITE" id="PS00688">
    <property type="entry name" value="SIGMA54_INTERACT_3"/>
    <property type="match status" value="1"/>
</dbReference>
<dbReference type="InterPro" id="IPR009057">
    <property type="entry name" value="Homeodomain-like_sf"/>
</dbReference>
<dbReference type="Pfam" id="PF02954">
    <property type="entry name" value="HTH_8"/>
    <property type="match status" value="1"/>
</dbReference>
<dbReference type="SUPFAM" id="SSF52540">
    <property type="entry name" value="P-loop containing nucleoside triphosphate hydrolases"/>
    <property type="match status" value="1"/>
</dbReference>
<dbReference type="InterPro" id="IPR058031">
    <property type="entry name" value="AAA_lid_NorR"/>
</dbReference>
<keyword evidence="3" id="KW-0805">Transcription regulation</keyword>
<dbReference type="InterPro" id="IPR002197">
    <property type="entry name" value="HTH_Fis"/>
</dbReference>
<dbReference type="PROSITE" id="PS50045">
    <property type="entry name" value="SIGMA54_INTERACT_4"/>
    <property type="match status" value="1"/>
</dbReference>
<evidence type="ECO:0000256" key="5">
    <source>
        <dbReference type="ARBA" id="ARBA00023163"/>
    </source>
</evidence>
<dbReference type="EMBL" id="AP027079">
    <property type="protein sequence ID" value="BDU70738.1"/>
    <property type="molecule type" value="Genomic_DNA"/>
</dbReference>
<evidence type="ECO:0000259" key="7">
    <source>
        <dbReference type="PROSITE" id="PS50045"/>
    </source>
</evidence>
<dbReference type="RefSeq" id="WP_286354437.1">
    <property type="nucleotide sequence ID" value="NZ_AP027079.1"/>
</dbReference>
<feature type="region of interest" description="Disordered" evidence="6">
    <location>
        <begin position="386"/>
        <end position="412"/>
    </location>
</feature>
<dbReference type="Gene3D" id="1.10.10.60">
    <property type="entry name" value="Homeodomain-like"/>
    <property type="match status" value="1"/>
</dbReference>
<sequence>MTQLPRLHWSTLGDDTGGLEHRWAALWDVTVDRGASPALAPKDVDLWVISARGAWPPPELNRMMAEVAALPILLGLRPDAAPMDAKALGEWGSLGSVRWAVLGPEPPMPGLRPRSGTTTQLSASQALAFGLVSTSPAMQDVLVRARSAAATRATVLLLGESGTGKEVIARAIHRMSAEAGEPFVAVHCGAIPENLLESELFGYNKGAFTDARKDTPGKFREAHGGTIFLDEVGTMPLGAQVRLLRVLQEREVQPLGGGAPVKVDVRVVTASNVDLWKKMKDGSFREDLFYRLEVVPITMPPLRARREEVPFLAQHFLNRKAREHGLYPKALHPSVDPLLMALPWPGNVRQLENAIERAIVLSGTRPVLTREDFAFLAERMGESVESLAATPADGAPRPELQAGTPPAGQAFSSALFAPPPAAAYGLDLPPEGLDLNQVVSDMEKTLMLQSLAITRGNKKRAADLLGLKRTTFLEKMKRLDLEDGDGAEAEA</sequence>